<dbReference type="EMBL" id="LT906482">
    <property type="protein sequence ID" value="SNW09453.1"/>
    <property type="molecule type" value="Genomic_DNA"/>
</dbReference>
<reference evidence="2 3" key="1">
    <citation type="submission" date="2017-06" db="EMBL/GenBank/DDBJ databases">
        <authorList>
            <consortium name="Pathogen Informatics"/>
        </authorList>
    </citation>
    <scope>NUCLEOTIDE SEQUENCE [LARGE SCALE GENOMIC DNA]</scope>
    <source>
        <strain evidence="2 3">NCTC10596</strain>
    </source>
</reference>
<evidence type="ECO:0008006" key="4">
    <source>
        <dbReference type="Google" id="ProtNLM"/>
    </source>
</evidence>
<dbReference type="Proteomes" id="UP000215465">
    <property type="component" value="Chromosome 1"/>
</dbReference>
<accession>A0A8B4G4A9</accession>
<name>A0A8B4G4A9_EIKCO</name>
<sequence length="175" mass="19621">MLAAAIAKELKLLSRDLHGVAVLFVMPILFMLIMSAALSSSRENLNPDAQIVLLGKPDSRLNQQFLQALQNENLKVQLADESRLADFQVALQRGEADLLLLNPNDETTPLEKEQPLRLWLQPDADRGWLLGIKGLMRQHYTQARLAQYFDVWGGGYFCTGMAGGKNGEKLYQVRI</sequence>
<organism evidence="2 3">
    <name type="scientific">Eikenella corrodens</name>
    <dbReference type="NCBI Taxonomy" id="539"/>
    <lineage>
        <taxon>Bacteria</taxon>
        <taxon>Pseudomonadati</taxon>
        <taxon>Pseudomonadota</taxon>
        <taxon>Betaproteobacteria</taxon>
        <taxon>Neisseriales</taxon>
        <taxon>Neisseriaceae</taxon>
        <taxon>Eikenella</taxon>
    </lineage>
</organism>
<dbReference type="RefSeq" id="WP_003824121.1">
    <property type="nucleotide sequence ID" value="NZ_CP082861.1"/>
</dbReference>
<dbReference type="KEGG" id="ecor:SAMEA4412678_1406"/>
<evidence type="ECO:0000256" key="1">
    <source>
        <dbReference type="SAM" id="Phobius"/>
    </source>
</evidence>
<feature type="transmembrane region" description="Helical" evidence="1">
    <location>
        <begin position="20"/>
        <end position="38"/>
    </location>
</feature>
<dbReference type="AlphaFoldDB" id="A0A8B4G4A9"/>
<evidence type="ECO:0000313" key="2">
    <source>
        <dbReference type="EMBL" id="SNW09453.1"/>
    </source>
</evidence>
<gene>
    <name evidence="2" type="ORF">SAMEA4412678_01406</name>
</gene>
<dbReference type="GeneID" id="60770308"/>
<proteinExistence type="predicted"/>
<evidence type="ECO:0000313" key="3">
    <source>
        <dbReference type="Proteomes" id="UP000215465"/>
    </source>
</evidence>
<keyword evidence="1" id="KW-0812">Transmembrane</keyword>
<keyword evidence="1" id="KW-0472">Membrane</keyword>
<protein>
    <recommendedName>
        <fullName evidence="4">ABC transporter permease</fullName>
    </recommendedName>
</protein>
<keyword evidence="1" id="KW-1133">Transmembrane helix</keyword>